<dbReference type="EMBL" id="LT607753">
    <property type="protein sequence ID" value="SCG39055.1"/>
    <property type="molecule type" value="Genomic_DNA"/>
</dbReference>
<dbReference type="NCBIfam" id="TIGR01182">
    <property type="entry name" value="eda"/>
    <property type="match status" value="1"/>
</dbReference>
<dbReference type="PROSITE" id="PS00160">
    <property type="entry name" value="ALDOLASE_KDPG_KHG_2"/>
    <property type="match status" value="1"/>
</dbReference>
<dbReference type="Pfam" id="PF01081">
    <property type="entry name" value="Aldolase"/>
    <property type="match status" value="1"/>
</dbReference>
<dbReference type="CDD" id="cd00452">
    <property type="entry name" value="KDPG_aldolase"/>
    <property type="match status" value="1"/>
</dbReference>
<dbReference type="SUPFAM" id="SSF51569">
    <property type="entry name" value="Aldolase"/>
    <property type="match status" value="1"/>
</dbReference>
<dbReference type="GO" id="GO:0016829">
    <property type="term" value="F:lyase activity"/>
    <property type="evidence" value="ECO:0007669"/>
    <property type="project" value="UniProtKB-KW"/>
</dbReference>
<keyword evidence="4" id="KW-0456">Lyase</keyword>
<dbReference type="Gene3D" id="3.20.20.70">
    <property type="entry name" value="Aldolase class I"/>
    <property type="match status" value="1"/>
</dbReference>
<comment type="similarity">
    <text evidence="2">Belongs to the KHG/KDPG aldolase family.</text>
</comment>
<dbReference type="PANTHER" id="PTHR30246:SF1">
    <property type="entry name" value="2-DEHYDRO-3-DEOXY-6-PHOSPHOGALACTONATE ALDOLASE-RELATED"/>
    <property type="match status" value="1"/>
</dbReference>
<organism evidence="6 7">
    <name type="scientific">Micromonospora coxensis</name>
    <dbReference type="NCBI Taxonomy" id="356852"/>
    <lineage>
        <taxon>Bacteria</taxon>
        <taxon>Bacillati</taxon>
        <taxon>Actinomycetota</taxon>
        <taxon>Actinomycetes</taxon>
        <taxon>Micromonosporales</taxon>
        <taxon>Micromonosporaceae</taxon>
        <taxon>Micromonospora</taxon>
    </lineage>
</organism>
<dbReference type="InterPro" id="IPR013785">
    <property type="entry name" value="Aldolase_TIM"/>
</dbReference>
<proteinExistence type="inferred from homology"/>
<evidence type="ECO:0000256" key="1">
    <source>
        <dbReference type="ARBA" id="ARBA00004761"/>
    </source>
</evidence>
<reference evidence="7" key="1">
    <citation type="submission" date="2016-06" db="EMBL/GenBank/DDBJ databases">
        <authorList>
            <person name="Varghese N."/>
            <person name="Submissions Spin"/>
        </authorList>
    </citation>
    <scope>NUCLEOTIDE SEQUENCE [LARGE SCALE GENOMIC DNA]</scope>
    <source>
        <strain evidence="7">DSM 45161</strain>
    </source>
</reference>
<accession>A0A1C5GZ38</accession>
<dbReference type="InterPro" id="IPR031338">
    <property type="entry name" value="KDPG/KHG_AS_2"/>
</dbReference>
<dbReference type="PANTHER" id="PTHR30246">
    <property type="entry name" value="2-KETO-3-DEOXY-6-PHOSPHOGLUCONATE ALDOLASE"/>
    <property type="match status" value="1"/>
</dbReference>
<evidence type="ECO:0000313" key="7">
    <source>
        <dbReference type="Proteomes" id="UP000198215"/>
    </source>
</evidence>
<evidence type="ECO:0000313" key="6">
    <source>
        <dbReference type="EMBL" id="SCG39055.1"/>
    </source>
</evidence>
<sequence>MDLMQRLRRRRLLAIVRGTDPQAALASVHVLAEEGVDLVEVSLTGVDALSVIRRAAASLNDVRGLGAGTVLTARDAAAAVEAGATYLVTPGVTSGVQEGVRLGVPVLVGALTPTEVAAAMDLGATAVKLFPADRMGGPEYLRALRGPFPDVPFVPVGGVGTDAAPGWLDAGAVAVGVGGPLLGDAANGGDLTALRERARALRAAVTPSRSTGGAP</sequence>
<evidence type="ECO:0000256" key="5">
    <source>
        <dbReference type="ARBA" id="ARBA00023277"/>
    </source>
</evidence>
<keyword evidence="7" id="KW-1185">Reference proteome</keyword>
<evidence type="ECO:0000256" key="2">
    <source>
        <dbReference type="ARBA" id="ARBA00006906"/>
    </source>
</evidence>
<evidence type="ECO:0000256" key="3">
    <source>
        <dbReference type="ARBA" id="ARBA00011233"/>
    </source>
</evidence>
<dbReference type="Proteomes" id="UP000198215">
    <property type="component" value="Chromosome I"/>
</dbReference>
<name>A0A1C5GZ38_9ACTN</name>
<protein>
    <submittedName>
        <fullName evidence="6">2-keto-3-deoxy-phosphogluconate aldolase</fullName>
    </submittedName>
</protein>
<gene>
    <name evidence="6" type="ORF">GA0070614_0592</name>
</gene>
<evidence type="ECO:0000256" key="4">
    <source>
        <dbReference type="ARBA" id="ARBA00023239"/>
    </source>
</evidence>
<dbReference type="OrthoDB" id="9805177at2"/>
<comment type="pathway">
    <text evidence="1">Carbohydrate acid metabolism.</text>
</comment>
<dbReference type="InterPro" id="IPR000887">
    <property type="entry name" value="Aldlse_KDPG_KHG"/>
</dbReference>
<keyword evidence="5" id="KW-0119">Carbohydrate metabolism</keyword>
<dbReference type="AlphaFoldDB" id="A0A1C5GZ38"/>
<comment type="subunit">
    <text evidence="3">Homotrimer.</text>
</comment>